<keyword evidence="2" id="KW-1185">Reference proteome</keyword>
<dbReference type="InterPro" id="IPR029062">
    <property type="entry name" value="Class_I_gatase-like"/>
</dbReference>
<protein>
    <submittedName>
        <fullName evidence="1">Glycosyl hydrolase</fullName>
    </submittedName>
</protein>
<dbReference type="InterPro" id="IPR053161">
    <property type="entry name" value="Ulvan_degrading_GH"/>
</dbReference>
<name>A0ABV1KMT9_9BACL</name>
<evidence type="ECO:0000313" key="2">
    <source>
        <dbReference type="Proteomes" id="UP001493487"/>
    </source>
</evidence>
<reference evidence="1 2" key="1">
    <citation type="journal article" date="2023" name="Genome Announc.">
        <title>Pan-Genome Analyses of the Genus Cohnella and Proposal of the Novel Species Cohnella silvisoli sp. nov., Isolated from Forest Soil.</title>
        <authorList>
            <person name="Wang C."/>
            <person name="Mao L."/>
            <person name="Bao G."/>
            <person name="Zhu H."/>
        </authorList>
    </citation>
    <scope>NUCLEOTIDE SEQUENCE [LARGE SCALE GENOMIC DNA]</scope>
    <source>
        <strain evidence="1 2">NL03-T5-1</strain>
    </source>
</reference>
<organism evidence="1 2">
    <name type="scientific">Cohnella silvisoli</name>
    <dbReference type="NCBI Taxonomy" id="2873699"/>
    <lineage>
        <taxon>Bacteria</taxon>
        <taxon>Bacillati</taxon>
        <taxon>Bacillota</taxon>
        <taxon>Bacilli</taxon>
        <taxon>Bacillales</taxon>
        <taxon>Paenibacillaceae</taxon>
        <taxon>Cohnella</taxon>
    </lineage>
</organism>
<evidence type="ECO:0000313" key="1">
    <source>
        <dbReference type="EMBL" id="MEQ4481394.1"/>
    </source>
</evidence>
<proteinExistence type="predicted"/>
<dbReference type="GO" id="GO:0016787">
    <property type="term" value="F:hydrolase activity"/>
    <property type="evidence" value="ECO:0007669"/>
    <property type="project" value="UniProtKB-KW"/>
</dbReference>
<dbReference type="InterPro" id="IPR008979">
    <property type="entry name" value="Galactose-bd-like_sf"/>
</dbReference>
<dbReference type="PANTHER" id="PTHR36848:SF2">
    <property type="entry name" value="SECRETED PROTEIN"/>
    <property type="match status" value="1"/>
</dbReference>
<dbReference type="Proteomes" id="UP001493487">
    <property type="component" value="Unassembled WGS sequence"/>
</dbReference>
<dbReference type="Gene3D" id="2.60.120.260">
    <property type="entry name" value="Galactose-binding domain-like"/>
    <property type="match status" value="1"/>
</dbReference>
<dbReference type="EMBL" id="JASKHM010000001">
    <property type="protein sequence ID" value="MEQ4481394.1"/>
    <property type="molecule type" value="Genomic_DNA"/>
</dbReference>
<dbReference type="Pfam" id="PF17132">
    <property type="entry name" value="Glyco_hydro_106"/>
    <property type="match status" value="1"/>
</dbReference>
<gene>
    <name evidence="1" type="ORF">QJS35_03175</name>
</gene>
<sequence length="1041" mass="116004">MFDSKRFLDGADEYRPVIMWFWNDEIDEAEVRRQIGEFAGQRIYQFFIHPLNGLETEYLSDRFFDMIQVAIECAREKGMRFWIYDEYNWPSGMVGGKLIRDMPDYRMRVLRHRNRSYTQGQTGELAYKGRFLSAQAVYDAAQVVDISAEGRVDPERGTFTWTNREANMCQVYVFSEDVQGGMLAAGQMSPHSWDQEGYLDVMNPEAVRAFLDMTHERYAARFGSLFGSTVAGVFTDEVSLTNPFDCGPDTIPWTKGFERVFAEANGYDLIPHLSELVADLGISRKVRYDYWRTLTGRFEQAYAMQAAEWCAERGLILTGHYSGEERLVCDLLQAGNTFLNLQHYQMPAIDTIFSTINVERDDFNLPGKMVTAVAEHTGAARTLCETFSGSGWHTTLDQMKRVVNRLAVLGVNTIQFMGAYYSLRNVRKKFPASYPPSHSFQTPIFRHYGLFSDYISRLCYANSLGRHQAEIAVLMPTTTVWSEYAPRFDFWESFHSIENNKIGDLMHTEQTLHGVINALMQLQRDFDLLHEPSLLEGELRDGAILFRGHAYKQLILPSLTTLSVEVWEKLKAFIASGGKVVLINFIPSELPDRSIAVEAERVFGWNPNESFVLTRELLRAGSERVTKVRINGNITHLATNELPKSANGGFREALRADLAWLEQPFELEGAGSEPIFLLHRKGEGVDLFLLVNDGEDEYTGSVRLALSGGVSLYDPASGARRGLAVRTLAAGGQQVDLRLAEGQAAILVVDAGEAALVASGAAKEDGAAHAETGRTIDLSGEWTFRTERLNTLRLPVEVAVPGPEPEWLPAPEMSFPSNKGFTLGSDYLARAVFTVEELPELLELVLDPEIDPTIKVNGVALRPSRTDMLWDCTNAVYDIREAVRVGRNQIIIHGSVPAWGAPHGPVFPVLRGAFGVSGERTLVKLPEAALVPGSWAEQGFPDYSGTGIYACEVKLDEKEASASVVLTAKACTDAIEVWLNGEIAGTSLWRPHELDLTGRLRAGSNLLELKVTNTLANLMEKQAASGLTGAVKLWVSHHLSE</sequence>
<comment type="caution">
    <text evidence="1">The sequence shown here is derived from an EMBL/GenBank/DDBJ whole genome shotgun (WGS) entry which is preliminary data.</text>
</comment>
<accession>A0ABV1KMT9</accession>
<keyword evidence="1" id="KW-0378">Hydrolase</keyword>
<dbReference type="CDD" id="cd03143">
    <property type="entry name" value="A4_beta-galactosidase_middle_domain"/>
    <property type="match status" value="1"/>
</dbReference>
<dbReference type="Gene3D" id="3.40.50.880">
    <property type="match status" value="1"/>
</dbReference>
<dbReference type="PANTHER" id="PTHR36848">
    <property type="entry name" value="DNA-BINDING PROTEIN (PUTATIVE SECRETED PROTEIN)-RELATED"/>
    <property type="match status" value="1"/>
</dbReference>
<dbReference type="SUPFAM" id="SSF49785">
    <property type="entry name" value="Galactose-binding domain-like"/>
    <property type="match status" value="1"/>
</dbReference>
<dbReference type="RefSeq" id="WP_232182100.1">
    <property type="nucleotide sequence ID" value="NZ_JAIOAP010000001.1"/>
</dbReference>